<evidence type="ECO:0000313" key="2">
    <source>
        <dbReference type="Proteomes" id="UP001162162"/>
    </source>
</evidence>
<comment type="caution">
    <text evidence="1">The sequence shown here is derived from an EMBL/GenBank/DDBJ whole genome shotgun (WGS) entry which is preliminary data.</text>
</comment>
<name>A0AAV8YHB8_9CUCU</name>
<dbReference type="Proteomes" id="UP001162162">
    <property type="component" value="Unassembled WGS sequence"/>
</dbReference>
<organism evidence="1 2">
    <name type="scientific">Aromia moschata</name>
    <dbReference type="NCBI Taxonomy" id="1265417"/>
    <lineage>
        <taxon>Eukaryota</taxon>
        <taxon>Metazoa</taxon>
        <taxon>Ecdysozoa</taxon>
        <taxon>Arthropoda</taxon>
        <taxon>Hexapoda</taxon>
        <taxon>Insecta</taxon>
        <taxon>Pterygota</taxon>
        <taxon>Neoptera</taxon>
        <taxon>Endopterygota</taxon>
        <taxon>Coleoptera</taxon>
        <taxon>Polyphaga</taxon>
        <taxon>Cucujiformia</taxon>
        <taxon>Chrysomeloidea</taxon>
        <taxon>Cerambycidae</taxon>
        <taxon>Cerambycinae</taxon>
        <taxon>Callichromatini</taxon>
        <taxon>Aromia</taxon>
    </lineage>
</organism>
<accession>A0AAV8YHB8</accession>
<dbReference type="AlphaFoldDB" id="A0AAV8YHB8"/>
<proteinExistence type="predicted"/>
<keyword evidence="2" id="KW-1185">Reference proteome</keyword>
<reference evidence="1" key="1">
    <citation type="journal article" date="2023" name="Insect Mol. Biol.">
        <title>Genome sequencing provides insights into the evolution of gene families encoding plant cell wall-degrading enzymes in longhorned beetles.</title>
        <authorList>
            <person name="Shin N.R."/>
            <person name="Okamura Y."/>
            <person name="Kirsch R."/>
            <person name="Pauchet Y."/>
        </authorList>
    </citation>
    <scope>NUCLEOTIDE SEQUENCE</scope>
    <source>
        <strain evidence="1">AMC_N1</strain>
    </source>
</reference>
<evidence type="ECO:0000313" key="1">
    <source>
        <dbReference type="EMBL" id="KAJ8950275.1"/>
    </source>
</evidence>
<dbReference type="EMBL" id="JAPWTK010000102">
    <property type="protein sequence ID" value="KAJ8950275.1"/>
    <property type="molecule type" value="Genomic_DNA"/>
</dbReference>
<gene>
    <name evidence="1" type="ORF">NQ318_021130</name>
</gene>
<sequence>MSDSEFSLTRPELVEAAKVASQKLLPAKSRKIYQTAYSRFMEWKMKNTCSSFSETVSNKKFPKKACAWEYNPLR</sequence>
<protein>
    <submittedName>
        <fullName evidence="1">Uncharacterized protein</fullName>
    </submittedName>
</protein>